<feature type="non-terminal residue" evidence="2">
    <location>
        <position position="1"/>
    </location>
</feature>
<feature type="non-terminal residue" evidence="2">
    <location>
        <position position="52"/>
    </location>
</feature>
<gene>
    <name evidence="2" type="ORF">METZ01_LOCUS478563</name>
</gene>
<name>A0A383C0W3_9ZZZZ</name>
<accession>A0A383C0W3</accession>
<evidence type="ECO:0000313" key="2">
    <source>
        <dbReference type="EMBL" id="SVE25709.1"/>
    </source>
</evidence>
<dbReference type="EMBL" id="UINC01204812">
    <property type="protein sequence ID" value="SVE25709.1"/>
    <property type="molecule type" value="Genomic_DNA"/>
</dbReference>
<evidence type="ECO:0000256" key="1">
    <source>
        <dbReference type="SAM" id="MobiDB-lite"/>
    </source>
</evidence>
<feature type="region of interest" description="Disordered" evidence="1">
    <location>
        <begin position="1"/>
        <end position="25"/>
    </location>
</feature>
<proteinExistence type="predicted"/>
<organism evidence="2">
    <name type="scientific">marine metagenome</name>
    <dbReference type="NCBI Taxonomy" id="408172"/>
    <lineage>
        <taxon>unclassified sequences</taxon>
        <taxon>metagenomes</taxon>
        <taxon>ecological metagenomes</taxon>
    </lineage>
</organism>
<sequence>RSAGARVSKATRRPNPGRRTPTPIASFTTTTRIPHFTNYPRARSASNERRRM</sequence>
<reference evidence="2" key="1">
    <citation type="submission" date="2018-05" db="EMBL/GenBank/DDBJ databases">
        <authorList>
            <person name="Lanie J.A."/>
            <person name="Ng W.-L."/>
            <person name="Kazmierczak K.M."/>
            <person name="Andrzejewski T.M."/>
            <person name="Davidsen T.M."/>
            <person name="Wayne K.J."/>
            <person name="Tettelin H."/>
            <person name="Glass J.I."/>
            <person name="Rusch D."/>
            <person name="Podicherti R."/>
            <person name="Tsui H.-C.T."/>
            <person name="Winkler M.E."/>
        </authorList>
    </citation>
    <scope>NUCLEOTIDE SEQUENCE</scope>
</reference>
<protein>
    <submittedName>
        <fullName evidence="2">Uncharacterized protein</fullName>
    </submittedName>
</protein>
<dbReference type="AlphaFoldDB" id="A0A383C0W3"/>